<dbReference type="SUPFAM" id="SSF53335">
    <property type="entry name" value="S-adenosyl-L-methionine-dependent methyltransferases"/>
    <property type="match status" value="1"/>
</dbReference>
<dbReference type="Pfam" id="PF04072">
    <property type="entry name" value="LCM"/>
    <property type="match status" value="1"/>
</dbReference>
<dbReference type="InterPro" id="IPR007213">
    <property type="entry name" value="Ppm1/Ppm2/Tcmp"/>
</dbReference>
<dbReference type="RefSeq" id="WP_069399117.1">
    <property type="nucleotide sequence ID" value="NZ_JACKTB010000047.1"/>
</dbReference>
<evidence type="ECO:0000256" key="1">
    <source>
        <dbReference type="ARBA" id="ARBA00003907"/>
    </source>
</evidence>
<dbReference type="OrthoDB" id="9806164at2"/>
<dbReference type="PANTHER" id="PTHR43619:SF2">
    <property type="entry name" value="S-ADENOSYL-L-METHIONINE-DEPENDENT METHYLTRANSFERASES SUPERFAMILY PROTEIN"/>
    <property type="match status" value="1"/>
</dbReference>
<dbReference type="EC" id="2.1.1.-" evidence="6"/>
<name>A0A1E3T4Q4_9MYCO</name>
<dbReference type="InterPro" id="IPR029063">
    <property type="entry name" value="SAM-dependent_MTases_sf"/>
</dbReference>
<keyword evidence="4 7" id="KW-0808">Transferase</keyword>
<dbReference type="PANTHER" id="PTHR43619">
    <property type="entry name" value="S-ADENOSYL-L-METHIONINE-DEPENDENT METHYLTRANSFERASE YKTD-RELATED"/>
    <property type="match status" value="1"/>
</dbReference>
<keyword evidence="8" id="KW-1185">Reference proteome</keyword>
<dbReference type="Gene3D" id="3.40.50.150">
    <property type="entry name" value="Vaccinia Virus protein VP39"/>
    <property type="match status" value="1"/>
</dbReference>
<comment type="similarity">
    <text evidence="2 6">Belongs to the UPF0677 family.</text>
</comment>
<reference evidence="8" key="1">
    <citation type="submission" date="2016-09" db="EMBL/GenBank/DDBJ databases">
        <authorList>
            <person name="Greninger A.L."/>
            <person name="Jerome K.R."/>
            <person name="Mcnair B."/>
            <person name="Wallis C."/>
            <person name="Fang F."/>
        </authorList>
    </citation>
    <scope>NUCLEOTIDE SEQUENCE [LARGE SCALE GENOMIC DNA]</scope>
    <source>
        <strain evidence="8">BC1_M4</strain>
    </source>
</reference>
<dbReference type="EMBL" id="MIHC01000005">
    <property type="protein sequence ID" value="ODR09344.1"/>
    <property type="molecule type" value="Genomic_DNA"/>
</dbReference>
<dbReference type="AlphaFoldDB" id="A0A1E3T4Q4"/>
<dbReference type="GO" id="GO:0008168">
    <property type="term" value="F:methyltransferase activity"/>
    <property type="evidence" value="ECO:0007669"/>
    <property type="project" value="UniProtKB-UniRule"/>
</dbReference>
<evidence type="ECO:0000256" key="4">
    <source>
        <dbReference type="ARBA" id="ARBA00022679"/>
    </source>
</evidence>
<comment type="caution">
    <text evidence="7">The sequence shown here is derived from an EMBL/GenBank/DDBJ whole genome shotgun (WGS) entry which is preliminary data.</text>
</comment>
<dbReference type="Proteomes" id="UP000094224">
    <property type="component" value="Unassembled WGS sequence"/>
</dbReference>
<dbReference type="NCBIfam" id="TIGR00027">
    <property type="entry name" value="mthyl_TIGR00027"/>
    <property type="match status" value="1"/>
</dbReference>
<evidence type="ECO:0000313" key="8">
    <source>
        <dbReference type="Proteomes" id="UP000094224"/>
    </source>
</evidence>
<evidence type="ECO:0000256" key="3">
    <source>
        <dbReference type="ARBA" id="ARBA00022603"/>
    </source>
</evidence>
<dbReference type="FunFam" id="3.40.50.150:FF:000152">
    <property type="entry name" value="S-adenosyl-L-methionine-dependent methyltransferase"/>
    <property type="match status" value="1"/>
</dbReference>
<proteinExistence type="inferred from homology"/>
<dbReference type="GO" id="GO:0032259">
    <property type="term" value="P:methylation"/>
    <property type="evidence" value="ECO:0007669"/>
    <property type="project" value="UniProtKB-KW"/>
</dbReference>
<evidence type="ECO:0000256" key="6">
    <source>
        <dbReference type="RuleBase" id="RU362030"/>
    </source>
</evidence>
<accession>A0A1E3T4Q4</accession>
<protein>
    <recommendedName>
        <fullName evidence="6">S-adenosyl-L-methionine-dependent methyltransferase</fullName>
        <ecNumber evidence="6">2.1.1.-</ecNumber>
    </recommendedName>
</protein>
<keyword evidence="3 6" id="KW-0489">Methyltransferase</keyword>
<evidence type="ECO:0000313" key="7">
    <source>
        <dbReference type="EMBL" id="ODR09344.1"/>
    </source>
</evidence>
<organism evidence="7 8">
    <name type="scientific">Mycobacterium sherrisii</name>
    <dbReference type="NCBI Taxonomy" id="243061"/>
    <lineage>
        <taxon>Bacteria</taxon>
        <taxon>Bacillati</taxon>
        <taxon>Actinomycetota</taxon>
        <taxon>Actinomycetes</taxon>
        <taxon>Mycobacteriales</taxon>
        <taxon>Mycobacteriaceae</taxon>
        <taxon>Mycobacterium</taxon>
        <taxon>Mycobacterium simiae complex</taxon>
    </lineage>
</organism>
<sequence length="311" mass="33060">MARSDDDTWDLGNGVGATATGVAVGRALATRAPQPLINDPFAEPLVRAVGVEFFTRLASGELDPAAVDDNGDFGMLGMADMMGLRTRFFDDFFVTAAAAGIRQAVILASGLDARAYRLPWPAGTTVFEIDQSQVIAFKTAAMAELGAEPTADRRAVAVDLRHDWPAALRAAGLDPAEPTAWSAEGLLPFLPPDAQDRLLDNITALSAPGSQLATENVQGADDAITAMAERIRQVTEQWREHGFDIEMTDLWYGGDRNDVADYLGSHGWTTTATTAPELAANYGVSLPPRPAANPDAQATLTSLQYVTATRA</sequence>
<comment type="function">
    <text evidence="1 6">Exhibits S-adenosyl-L-methionine-dependent methyltransferase activity.</text>
</comment>
<keyword evidence="5 6" id="KW-0949">S-adenosyl-L-methionine</keyword>
<dbReference type="STRING" id="243061.AWC25_20390"/>
<evidence type="ECO:0000256" key="5">
    <source>
        <dbReference type="ARBA" id="ARBA00022691"/>
    </source>
</evidence>
<evidence type="ECO:0000256" key="2">
    <source>
        <dbReference type="ARBA" id="ARBA00008138"/>
    </source>
</evidence>
<gene>
    <name evidence="7" type="ORF">BHQ21_04525</name>
</gene>
<dbReference type="InterPro" id="IPR011610">
    <property type="entry name" value="SAM_mthyl_Trfase_ML2640-like"/>
</dbReference>